<reference evidence="2" key="1">
    <citation type="submission" date="2016-03" db="EMBL/GenBank/DDBJ databases">
        <authorList>
            <person name="Ray J."/>
            <person name="Price M."/>
            <person name="Deutschbauer A."/>
        </authorList>
    </citation>
    <scope>NUCLEOTIDE SEQUENCE [LARGE SCALE GENOMIC DNA]</scope>
    <source>
        <strain evidence="2">FW300-N1B4</strain>
    </source>
</reference>
<evidence type="ECO:0000313" key="2">
    <source>
        <dbReference type="Proteomes" id="UP000076489"/>
    </source>
</evidence>
<accession>A0A166QNW7</accession>
<dbReference type="AlphaFoldDB" id="A0A166QNW7"/>
<organism evidence="1 2">
    <name type="scientific">Pseudomonas fluorescens</name>
    <dbReference type="NCBI Taxonomy" id="294"/>
    <lineage>
        <taxon>Bacteria</taxon>
        <taxon>Pseudomonadati</taxon>
        <taxon>Pseudomonadota</taxon>
        <taxon>Gammaproteobacteria</taxon>
        <taxon>Pseudomonadales</taxon>
        <taxon>Pseudomonadaceae</taxon>
        <taxon>Pseudomonas</taxon>
    </lineage>
</organism>
<gene>
    <name evidence="1" type="ORF">A1D17_03465</name>
</gene>
<dbReference type="RefSeq" id="WP_063340656.1">
    <property type="nucleotide sequence ID" value="NZ_LUKJ01000002.1"/>
</dbReference>
<dbReference type="OrthoDB" id="6917335at2"/>
<evidence type="ECO:0000313" key="1">
    <source>
        <dbReference type="EMBL" id="KZN20610.1"/>
    </source>
</evidence>
<sequence>MVASRFDVSSLSSVAEHDSALLSRLCASVNQTYFSGKISIAARWDVPSASESPEPVLDISKLSQTQLAGLTKAVEAFAKRNFEAAKALIIPLAQQGIREASHLYVRCLMELKDPSWSEAAKRLNKVCTDTLIVPAGSTEIVDGAEYIHIHPALSKSAGYNAPRYVIRYVLFHEQLHKFMRTSPSNPHPPLFKEMEQACTDRPEAIAWLQKHQFSTIEDALV</sequence>
<comment type="caution">
    <text evidence="1">The sequence shown here is derived from an EMBL/GenBank/DDBJ whole genome shotgun (WGS) entry which is preliminary data.</text>
</comment>
<dbReference type="Proteomes" id="UP000076489">
    <property type="component" value="Unassembled WGS sequence"/>
</dbReference>
<proteinExistence type="predicted"/>
<dbReference type="EMBL" id="LUKJ01000002">
    <property type="protein sequence ID" value="KZN20610.1"/>
    <property type="molecule type" value="Genomic_DNA"/>
</dbReference>
<reference evidence="1 2" key="2">
    <citation type="journal article" date="2018" name="Nature">
        <title>Mutant phenotypes for thousands of bacterial genes of unknown function.</title>
        <authorList>
            <person name="Price M.N."/>
            <person name="Wetmore K.M."/>
            <person name="Waters R.J."/>
            <person name="Callaghan M."/>
            <person name="Ray J."/>
            <person name="Liu H."/>
            <person name="Kuehl J.V."/>
            <person name="Melnyk R.A."/>
            <person name="Lamson J.S."/>
            <person name="Suh Y."/>
            <person name="Carlson H.K."/>
            <person name="Esquivel Z."/>
            <person name="Sadeeshkumar H."/>
            <person name="Chakraborty R."/>
            <person name="Zane G.M."/>
            <person name="Rubin B.E."/>
            <person name="Wall J.D."/>
            <person name="Visel A."/>
            <person name="Bristow J."/>
            <person name="Blow M.J."/>
            <person name="Arkin A.P."/>
            <person name="Deutschbauer A.M."/>
        </authorList>
    </citation>
    <scope>NUCLEOTIDE SEQUENCE [LARGE SCALE GENOMIC DNA]</scope>
    <source>
        <strain evidence="1 2">FW300-N1B4</strain>
    </source>
</reference>
<name>A0A166QNW7_PSEFL</name>
<protein>
    <submittedName>
        <fullName evidence="1">Uncharacterized protein</fullName>
    </submittedName>
</protein>